<feature type="signal peptide" evidence="4">
    <location>
        <begin position="1"/>
        <end position="21"/>
    </location>
</feature>
<evidence type="ECO:0000256" key="3">
    <source>
        <dbReference type="SAM" id="MobiDB-lite"/>
    </source>
</evidence>
<keyword evidence="5" id="KW-0645">Protease</keyword>
<comment type="similarity">
    <text evidence="1">Belongs to the peptidase S13 family.</text>
</comment>
<dbReference type="PANTHER" id="PTHR30023">
    <property type="entry name" value="D-ALANYL-D-ALANINE CARBOXYPEPTIDASE"/>
    <property type="match status" value="1"/>
</dbReference>
<dbReference type="EMBL" id="JBHMQV010000009">
    <property type="protein sequence ID" value="MFC0846978.1"/>
    <property type="molecule type" value="Genomic_DNA"/>
</dbReference>
<keyword evidence="6" id="KW-1185">Reference proteome</keyword>
<proteinExistence type="inferred from homology"/>
<gene>
    <name evidence="5" type="primary">dacB</name>
    <name evidence="5" type="ORF">ACFH04_25140</name>
</gene>
<dbReference type="Gene3D" id="3.40.710.10">
    <property type="entry name" value="DD-peptidase/beta-lactamase superfamily"/>
    <property type="match status" value="2"/>
</dbReference>
<evidence type="ECO:0000256" key="4">
    <source>
        <dbReference type="SAM" id="SignalP"/>
    </source>
</evidence>
<name>A0ABV6TMG5_9ACTN</name>
<evidence type="ECO:0000256" key="2">
    <source>
        <dbReference type="ARBA" id="ARBA00022801"/>
    </source>
</evidence>
<sequence>MPGPKTWQLMAGAAAVGLAVAAGAVATAGPWDSGQRTAERDKAAAARQTGGAHHLGAPPAPAPAPSARGVLAALSAPANAPADTALDQVLDPLLAAPGLGPQPAAAVYDTATGKQLYGQRADTAMTPASTVKIATAVAALSALGPDHRIPTTVVAPATGNLLTLVGGGDPTLGKDGLRALADATARALRTRGFTDAALSYDLSRYSGPELHPIGPNENIAPVVALMTDEGRADGSSSGPAPRTGDPAGDTARTFASLLRERGITLTAPPGPGKAPQGATELARTLSAPLSDLVERMLTNSDNDLAEALARQTAVAARVPADFGGAAKAVAARLAALGLPQAEFARFADGSGLSRENRVSAQLLTLLLARAADPAHPELRPVLTGLPVAGFTGTLRARYGAASSATGLVRAKTGTLSGVNALAGTVVDADGHLLTFAFLAADTPGPDPAQRALDRLADQLARCGCHAAPAP</sequence>
<keyword evidence="5" id="KW-0121">Carboxypeptidase</keyword>
<accession>A0ABV6TMG5</accession>
<dbReference type="InterPro" id="IPR000667">
    <property type="entry name" value="Peptidase_S13"/>
</dbReference>
<feature type="region of interest" description="Disordered" evidence="3">
    <location>
        <begin position="29"/>
        <end position="66"/>
    </location>
</feature>
<dbReference type="NCBIfam" id="TIGR00666">
    <property type="entry name" value="PBP4"/>
    <property type="match status" value="1"/>
</dbReference>
<evidence type="ECO:0000313" key="5">
    <source>
        <dbReference type="EMBL" id="MFC0846978.1"/>
    </source>
</evidence>
<dbReference type="GO" id="GO:0009002">
    <property type="term" value="F:serine-type D-Ala-D-Ala carboxypeptidase activity"/>
    <property type="evidence" value="ECO:0007669"/>
    <property type="project" value="UniProtKB-EC"/>
</dbReference>
<evidence type="ECO:0000256" key="1">
    <source>
        <dbReference type="ARBA" id="ARBA00006096"/>
    </source>
</evidence>
<feature type="region of interest" description="Disordered" evidence="3">
    <location>
        <begin position="229"/>
        <end position="250"/>
    </location>
</feature>
<organism evidence="5 6">
    <name type="scientific">Streptomyces noboritoensis</name>
    <dbReference type="NCBI Taxonomy" id="67337"/>
    <lineage>
        <taxon>Bacteria</taxon>
        <taxon>Bacillati</taxon>
        <taxon>Actinomycetota</taxon>
        <taxon>Actinomycetes</taxon>
        <taxon>Kitasatosporales</taxon>
        <taxon>Streptomycetaceae</taxon>
        <taxon>Streptomyces</taxon>
    </lineage>
</organism>
<dbReference type="SUPFAM" id="SSF56601">
    <property type="entry name" value="beta-lactamase/transpeptidase-like"/>
    <property type="match status" value="1"/>
</dbReference>
<dbReference type="RefSeq" id="WP_394321992.1">
    <property type="nucleotide sequence ID" value="NZ_JBHMQV010000009.1"/>
</dbReference>
<dbReference type="EC" id="3.4.16.4" evidence="5"/>
<comment type="caution">
    <text evidence="5">The sequence shown here is derived from an EMBL/GenBank/DDBJ whole genome shotgun (WGS) entry which is preliminary data.</text>
</comment>
<keyword evidence="2 5" id="KW-0378">Hydrolase</keyword>
<evidence type="ECO:0000313" key="6">
    <source>
        <dbReference type="Proteomes" id="UP001589887"/>
    </source>
</evidence>
<dbReference type="PANTHER" id="PTHR30023:SF0">
    <property type="entry name" value="PENICILLIN-SENSITIVE CARBOXYPEPTIDASE A"/>
    <property type="match status" value="1"/>
</dbReference>
<dbReference type="Proteomes" id="UP001589887">
    <property type="component" value="Unassembled WGS sequence"/>
</dbReference>
<keyword evidence="4" id="KW-0732">Signal</keyword>
<feature type="chain" id="PRO_5046830579" evidence="4">
    <location>
        <begin position="22"/>
        <end position="470"/>
    </location>
</feature>
<dbReference type="Pfam" id="PF02113">
    <property type="entry name" value="Peptidase_S13"/>
    <property type="match status" value="2"/>
</dbReference>
<dbReference type="PRINTS" id="PR00922">
    <property type="entry name" value="DADACBPTASE3"/>
</dbReference>
<protein>
    <submittedName>
        <fullName evidence="5">D-alanyl-D-alanine carboxypeptidase/D-alanyl-D-alanine-endopeptidase</fullName>
        <ecNumber evidence="5">3.4.16.4</ecNumber>
    </submittedName>
</protein>
<dbReference type="InterPro" id="IPR012338">
    <property type="entry name" value="Beta-lactam/transpept-like"/>
</dbReference>
<reference evidence="5 6" key="1">
    <citation type="submission" date="2024-09" db="EMBL/GenBank/DDBJ databases">
        <authorList>
            <person name="Sun Q."/>
            <person name="Mori K."/>
        </authorList>
    </citation>
    <scope>NUCLEOTIDE SEQUENCE [LARGE SCALE GENOMIC DNA]</scope>
    <source>
        <strain evidence="5 6">JCM 4557</strain>
    </source>
</reference>